<keyword evidence="2" id="KW-1185">Reference proteome</keyword>
<name>A0A9N8EI87_9STRA</name>
<accession>A0A9N8EI87</accession>
<protein>
    <submittedName>
        <fullName evidence="1">Uncharacterized protein</fullName>
    </submittedName>
</protein>
<dbReference type="AlphaFoldDB" id="A0A9N8EI87"/>
<gene>
    <name evidence="1" type="ORF">SEMRO_1142_G245860.1</name>
</gene>
<dbReference type="Proteomes" id="UP001153069">
    <property type="component" value="Unassembled WGS sequence"/>
</dbReference>
<sequence length="121" mass="13403">MVFIIGKRDEAIQFALDQTKTGVVLKDATIEMMPKTMTDWHCNSQAMHDKMLMNRQLVSCIVVSKDKLPGTCGGKSWIFLGVQPKVGCPHVQLLLLQSRELILAVDVASVAKSVHQLTRPS</sequence>
<organism evidence="1 2">
    <name type="scientific">Seminavis robusta</name>
    <dbReference type="NCBI Taxonomy" id="568900"/>
    <lineage>
        <taxon>Eukaryota</taxon>
        <taxon>Sar</taxon>
        <taxon>Stramenopiles</taxon>
        <taxon>Ochrophyta</taxon>
        <taxon>Bacillariophyta</taxon>
        <taxon>Bacillariophyceae</taxon>
        <taxon>Bacillariophycidae</taxon>
        <taxon>Naviculales</taxon>
        <taxon>Naviculaceae</taxon>
        <taxon>Seminavis</taxon>
    </lineage>
</organism>
<comment type="caution">
    <text evidence="1">The sequence shown here is derived from an EMBL/GenBank/DDBJ whole genome shotgun (WGS) entry which is preliminary data.</text>
</comment>
<dbReference type="EMBL" id="CAICTM010001140">
    <property type="protein sequence ID" value="CAB9520875.1"/>
    <property type="molecule type" value="Genomic_DNA"/>
</dbReference>
<evidence type="ECO:0000313" key="1">
    <source>
        <dbReference type="EMBL" id="CAB9520875.1"/>
    </source>
</evidence>
<proteinExistence type="predicted"/>
<reference evidence="1" key="1">
    <citation type="submission" date="2020-06" db="EMBL/GenBank/DDBJ databases">
        <authorList>
            <consortium name="Plant Systems Biology data submission"/>
        </authorList>
    </citation>
    <scope>NUCLEOTIDE SEQUENCE</scope>
    <source>
        <strain evidence="1">D6</strain>
    </source>
</reference>
<evidence type="ECO:0000313" key="2">
    <source>
        <dbReference type="Proteomes" id="UP001153069"/>
    </source>
</evidence>